<dbReference type="InterPro" id="IPR013216">
    <property type="entry name" value="Methyltransf_11"/>
</dbReference>
<evidence type="ECO:0000256" key="3">
    <source>
        <dbReference type="ARBA" id="ARBA00022691"/>
    </source>
</evidence>
<proteinExistence type="predicted"/>
<evidence type="ECO:0000256" key="1">
    <source>
        <dbReference type="ARBA" id="ARBA00022603"/>
    </source>
</evidence>
<dbReference type="InterPro" id="IPR050447">
    <property type="entry name" value="Erg6_SMT_methyltransf"/>
</dbReference>
<evidence type="ECO:0000313" key="5">
    <source>
        <dbReference type="EMBL" id="NGO71114.1"/>
    </source>
</evidence>
<keyword evidence="3" id="KW-0949">S-adenosyl-L-methionine</keyword>
<keyword evidence="2 5" id="KW-0808">Transferase</keyword>
<accession>A0A6G4X2Z6</accession>
<organism evidence="5 6">
    <name type="scientific">Streptomyces boncukensis</name>
    <dbReference type="NCBI Taxonomy" id="2711219"/>
    <lineage>
        <taxon>Bacteria</taxon>
        <taxon>Bacillati</taxon>
        <taxon>Actinomycetota</taxon>
        <taxon>Actinomycetes</taxon>
        <taxon>Kitasatosporales</taxon>
        <taxon>Streptomycetaceae</taxon>
        <taxon>Streptomyces</taxon>
    </lineage>
</organism>
<sequence length="264" mass="28813">MYDRMGELLGSTALHVGLYVPPDSPPSVAGLPELADLAQDRQTDHLLDHTGLGPGEHLLDIGCGTGGPAVRLAGRGGGRVTGITVSRVQVERCRERARAAGLADRLDFRHGDAMDLEFDDEVFDAAWAIDSLTHMRDRPRALREAHRVLRPGGRLLLTEFTLRGTPPEAELAAFTEMWSAGAPSSLSGLLAETEEAGFHAVRLWDLTANMRISGEVMGALFADRRAEIEARCGAETARRTGELLVPFRAFCRGHLEYHLMLVRK</sequence>
<dbReference type="Pfam" id="PF08241">
    <property type="entry name" value="Methyltransf_11"/>
    <property type="match status" value="1"/>
</dbReference>
<feature type="domain" description="Polyketide synthase-like methyltransferase" evidence="4">
    <location>
        <begin position="25"/>
        <end position="245"/>
    </location>
</feature>
<evidence type="ECO:0000256" key="2">
    <source>
        <dbReference type="ARBA" id="ARBA00022679"/>
    </source>
</evidence>
<dbReference type="AlphaFoldDB" id="A0A6G4X2Z6"/>
<dbReference type="PANTHER" id="PTHR44068">
    <property type="entry name" value="ZGC:194242"/>
    <property type="match status" value="1"/>
</dbReference>
<keyword evidence="6" id="KW-1185">Reference proteome</keyword>
<evidence type="ECO:0000259" key="4">
    <source>
        <dbReference type="SMART" id="SM00828"/>
    </source>
</evidence>
<comment type="caution">
    <text evidence="5">The sequence shown here is derived from an EMBL/GenBank/DDBJ whole genome shotgun (WGS) entry which is preliminary data.</text>
</comment>
<gene>
    <name evidence="5" type="ORF">G5C65_22690</name>
</gene>
<dbReference type="SUPFAM" id="SSF53335">
    <property type="entry name" value="S-adenosyl-L-methionine-dependent methyltransferases"/>
    <property type="match status" value="1"/>
</dbReference>
<name>A0A6G4X2Z6_9ACTN</name>
<evidence type="ECO:0000313" key="6">
    <source>
        <dbReference type="Proteomes" id="UP000477722"/>
    </source>
</evidence>
<dbReference type="CDD" id="cd02440">
    <property type="entry name" value="AdoMet_MTases"/>
    <property type="match status" value="1"/>
</dbReference>
<dbReference type="GO" id="GO:0008757">
    <property type="term" value="F:S-adenosylmethionine-dependent methyltransferase activity"/>
    <property type="evidence" value="ECO:0007669"/>
    <property type="project" value="InterPro"/>
</dbReference>
<protein>
    <submittedName>
        <fullName evidence="5">Methyltransferase domain-containing protein</fullName>
    </submittedName>
</protein>
<dbReference type="InterPro" id="IPR029063">
    <property type="entry name" value="SAM-dependent_MTases_sf"/>
</dbReference>
<keyword evidence="1 5" id="KW-0489">Methyltransferase</keyword>
<dbReference type="Gene3D" id="3.40.50.150">
    <property type="entry name" value="Vaccinia Virus protein VP39"/>
    <property type="match status" value="1"/>
</dbReference>
<dbReference type="PANTHER" id="PTHR44068:SF11">
    <property type="entry name" value="GERANYL DIPHOSPHATE 2-C-METHYLTRANSFERASE"/>
    <property type="match status" value="1"/>
</dbReference>
<dbReference type="Proteomes" id="UP000477722">
    <property type="component" value="Unassembled WGS sequence"/>
</dbReference>
<dbReference type="SMART" id="SM00828">
    <property type="entry name" value="PKS_MT"/>
    <property type="match status" value="1"/>
</dbReference>
<dbReference type="EMBL" id="JAAKZZ010000265">
    <property type="protein sequence ID" value="NGO71114.1"/>
    <property type="molecule type" value="Genomic_DNA"/>
</dbReference>
<reference evidence="5 6" key="1">
    <citation type="submission" date="2020-02" db="EMBL/GenBank/DDBJ databases">
        <title>Whole-genome analyses of novel actinobacteria.</title>
        <authorList>
            <person name="Sahin N."/>
            <person name="Tatar D."/>
        </authorList>
    </citation>
    <scope>NUCLEOTIDE SEQUENCE [LARGE SCALE GENOMIC DNA]</scope>
    <source>
        <strain evidence="5 6">SB3404</strain>
    </source>
</reference>
<dbReference type="InterPro" id="IPR020803">
    <property type="entry name" value="MeTfrase_dom"/>
</dbReference>
<dbReference type="GO" id="GO:0032259">
    <property type="term" value="P:methylation"/>
    <property type="evidence" value="ECO:0007669"/>
    <property type="project" value="UniProtKB-KW"/>
</dbReference>